<evidence type="ECO:0000313" key="12">
    <source>
        <dbReference type="EMBL" id="MDQ7246098.1"/>
    </source>
</evidence>
<dbReference type="PROSITE" id="PS51779">
    <property type="entry name" value="POTRA"/>
    <property type="match status" value="1"/>
</dbReference>
<keyword evidence="13" id="KW-1185">Reference proteome</keyword>
<comment type="function">
    <text evidence="9">Essential cell division protein.</text>
</comment>
<dbReference type="InterPro" id="IPR013685">
    <property type="entry name" value="POTRA_FtsQ_type"/>
</dbReference>
<organism evidence="12 13">
    <name type="scientific">Dongia sedimenti</name>
    <dbReference type="NCBI Taxonomy" id="3064282"/>
    <lineage>
        <taxon>Bacteria</taxon>
        <taxon>Pseudomonadati</taxon>
        <taxon>Pseudomonadota</taxon>
        <taxon>Alphaproteobacteria</taxon>
        <taxon>Rhodospirillales</taxon>
        <taxon>Dongiaceae</taxon>
        <taxon>Dongia</taxon>
    </lineage>
</organism>
<dbReference type="HAMAP" id="MF_00911">
    <property type="entry name" value="FtsQ_subfam"/>
    <property type="match status" value="1"/>
</dbReference>
<accession>A0ABU0YHE7</accession>
<dbReference type="Gene3D" id="3.10.20.310">
    <property type="entry name" value="membrane protein fhac"/>
    <property type="match status" value="1"/>
</dbReference>
<evidence type="ECO:0000256" key="9">
    <source>
        <dbReference type="HAMAP-Rule" id="MF_00911"/>
    </source>
</evidence>
<evidence type="ECO:0000256" key="5">
    <source>
        <dbReference type="ARBA" id="ARBA00022692"/>
    </source>
</evidence>
<protein>
    <recommendedName>
        <fullName evidence="9">Cell division protein FtsQ</fullName>
    </recommendedName>
</protein>
<evidence type="ECO:0000259" key="11">
    <source>
        <dbReference type="PROSITE" id="PS51779"/>
    </source>
</evidence>
<feature type="domain" description="POTRA" evidence="11">
    <location>
        <begin position="90"/>
        <end position="158"/>
    </location>
</feature>
<keyword evidence="4 9" id="KW-0132">Cell division</keyword>
<dbReference type="InterPro" id="IPR034746">
    <property type="entry name" value="POTRA"/>
</dbReference>
<dbReference type="PANTHER" id="PTHR35851">
    <property type="entry name" value="CELL DIVISION PROTEIN FTSQ"/>
    <property type="match status" value="1"/>
</dbReference>
<evidence type="ECO:0000256" key="7">
    <source>
        <dbReference type="ARBA" id="ARBA00023136"/>
    </source>
</evidence>
<dbReference type="PANTHER" id="PTHR35851:SF1">
    <property type="entry name" value="CELL DIVISION PROTEIN FTSQ"/>
    <property type="match status" value="1"/>
</dbReference>
<feature type="region of interest" description="Disordered" evidence="10">
    <location>
        <begin position="280"/>
        <end position="302"/>
    </location>
</feature>
<evidence type="ECO:0000256" key="1">
    <source>
        <dbReference type="ARBA" id="ARBA00004370"/>
    </source>
</evidence>
<evidence type="ECO:0000256" key="2">
    <source>
        <dbReference type="ARBA" id="ARBA00022475"/>
    </source>
</evidence>
<evidence type="ECO:0000313" key="13">
    <source>
        <dbReference type="Proteomes" id="UP001230156"/>
    </source>
</evidence>
<comment type="similarity">
    <text evidence="9">Belongs to the FtsQ/DivIB family. FtsQ subfamily.</text>
</comment>
<keyword evidence="5 9" id="KW-0812">Transmembrane</keyword>
<gene>
    <name evidence="9" type="primary">ftsQ</name>
    <name evidence="12" type="ORF">Q8A70_00400</name>
</gene>
<comment type="caution">
    <text evidence="12">The sequence shown here is derived from an EMBL/GenBank/DDBJ whole genome shotgun (WGS) entry which is preliminary data.</text>
</comment>
<dbReference type="InterPro" id="IPR026579">
    <property type="entry name" value="FtsQ"/>
</dbReference>
<evidence type="ECO:0000256" key="4">
    <source>
        <dbReference type="ARBA" id="ARBA00022618"/>
    </source>
</evidence>
<comment type="subcellular location">
    <subcellularLocation>
        <location evidence="9">Cell inner membrane</location>
        <topology evidence="9">Single-pass type II membrane protein</topology>
    </subcellularLocation>
    <subcellularLocation>
        <location evidence="1">Membrane</location>
    </subcellularLocation>
    <text evidence="9">Localizes to the division septum.</text>
</comment>
<dbReference type="Proteomes" id="UP001230156">
    <property type="component" value="Unassembled WGS sequence"/>
</dbReference>
<dbReference type="Pfam" id="PF08478">
    <property type="entry name" value="POTRA_1"/>
    <property type="match status" value="1"/>
</dbReference>
<dbReference type="Gene3D" id="3.40.50.11690">
    <property type="entry name" value="Cell division protein FtsQ/DivIB"/>
    <property type="match status" value="1"/>
</dbReference>
<dbReference type="Pfam" id="PF03799">
    <property type="entry name" value="FtsQ_DivIB_C"/>
    <property type="match status" value="1"/>
</dbReference>
<keyword evidence="3 9" id="KW-0997">Cell inner membrane</keyword>
<feature type="transmembrane region" description="Helical" evidence="9">
    <location>
        <begin position="47"/>
        <end position="65"/>
    </location>
</feature>
<evidence type="ECO:0000256" key="3">
    <source>
        <dbReference type="ARBA" id="ARBA00022519"/>
    </source>
</evidence>
<keyword evidence="2 9" id="KW-1003">Cell membrane</keyword>
<dbReference type="RefSeq" id="WP_379953467.1">
    <property type="nucleotide sequence ID" value="NZ_JAUYVI010000001.1"/>
</dbReference>
<evidence type="ECO:0000256" key="8">
    <source>
        <dbReference type="ARBA" id="ARBA00023306"/>
    </source>
</evidence>
<keyword evidence="8 9" id="KW-0131">Cell cycle</keyword>
<evidence type="ECO:0000256" key="6">
    <source>
        <dbReference type="ARBA" id="ARBA00022989"/>
    </source>
</evidence>
<proteinExistence type="inferred from homology"/>
<dbReference type="InterPro" id="IPR005548">
    <property type="entry name" value="Cell_div_FtsQ/DivIB_C"/>
</dbReference>
<reference evidence="13" key="1">
    <citation type="submission" date="2023-08" db="EMBL/GenBank/DDBJ databases">
        <title>Rhodospirillaceae gen. nov., a novel taxon isolated from the Yangtze River Yuezi River estuary sludge.</title>
        <authorList>
            <person name="Ruan L."/>
        </authorList>
    </citation>
    <scope>NUCLEOTIDE SEQUENCE [LARGE SCALE GENOMIC DNA]</scope>
    <source>
        <strain evidence="13">R-7</strain>
    </source>
</reference>
<keyword evidence="7 9" id="KW-0472">Membrane</keyword>
<dbReference type="EMBL" id="JAUYVI010000001">
    <property type="protein sequence ID" value="MDQ7246098.1"/>
    <property type="molecule type" value="Genomic_DNA"/>
</dbReference>
<dbReference type="InterPro" id="IPR045335">
    <property type="entry name" value="FtsQ_C_sf"/>
</dbReference>
<sequence>MGRVKERAINVAPKAGPRFGPVTSRAPKRDELRPHVHGATTRRVMRWATTSAAVIAVAAPVYWAISSGWIVETIEAAHQGLLQTTAASGFALREIRVEGRGETAVADILSAVGANRGDPILGIDIDAVRQRLEALPWIETASVERRFPDQLIVQVTEAEPMALWQRSQKLFLVSRDGAVIETANLGKYAKLLIIVGEDAPMKAQDLFDILAQEPELRTHVTAAVLVGKRRWNIRMDNDVDVKLPEDGALEAWRHFADLNRQNNLLDKDVTIVDLRQPDRVVVRQGHPQPPVDPAVPAKSNET</sequence>
<name>A0ABU0YHE7_9PROT</name>
<evidence type="ECO:0000256" key="10">
    <source>
        <dbReference type="SAM" id="MobiDB-lite"/>
    </source>
</evidence>
<keyword evidence="6 9" id="KW-1133">Transmembrane helix</keyword>